<reference evidence="5 6" key="2">
    <citation type="submission" date="2013-04" db="EMBL/GenBank/DDBJ databases">
        <title>Comparative genomics of 12 strains of Erwinia amylovora identifies a pan-genome with a large conserved core and provides insights into host specificity.</title>
        <authorList>
            <person name="Mann R.A."/>
            <person name="Smits T.H.M."/>
            <person name="Buehlmann A."/>
            <person name="Blom J."/>
            <person name="Goesmann A."/>
            <person name="Frey J.E."/>
            <person name="Plummer K.M."/>
            <person name="Beer S.V."/>
            <person name="Luck J."/>
            <person name="Duffy B."/>
            <person name="Rodoni B."/>
        </authorList>
    </citation>
    <scope>NUCLEOTIDE SEQUENCE [LARGE SCALE GENOMIC DNA]</scope>
    <source>
        <strain evidence="6">CFBP 1232</strain>
    </source>
</reference>
<keyword evidence="3 5" id="KW-0689">Ribosomal protein</keyword>
<evidence type="ECO:0000313" key="6">
    <source>
        <dbReference type="Proteomes" id="UP000013111"/>
    </source>
</evidence>
<dbReference type="GeneID" id="97605322"/>
<dbReference type="EMBL" id="CAPB01000008">
    <property type="protein sequence ID" value="CCO92987.1"/>
    <property type="molecule type" value="Genomic_DNA"/>
</dbReference>
<dbReference type="InterPro" id="IPR002150">
    <property type="entry name" value="Ribosomal_bL31"/>
</dbReference>
<dbReference type="InterPro" id="IPR042105">
    <property type="entry name" value="Ribosomal_bL31_sf"/>
</dbReference>
<gene>
    <name evidence="5" type="primary">rpmE2</name>
    <name evidence="5" type="ORF">BN437_1033</name>
</gene>
<dbReference type="GO" id="GO:0006412">
    <property type="term" value="P:translation"/>
    <property type="evidence" value="ECO:0007669"/>
    <property type="project" value="InterPro"/>
</dbReference>
<dbReference type="Proteomes" id="UP000013111">
    <property type="component" value="Unassembled WGS sequence"/>
</dbReference>
<accession>A0A831EJ67</accession>
<dbReference type="Gene3D" id="4.10.830.30">
    <property type="entry name" value="Ribosomal protein L31"/>
    <property type="match status" value="1"/>
</dbReference>
<dbReference type="RefSeq" id="WP_004156350.1">
    <property type="nucleotide sequence ID" value="NZ_BAYW01000006.1"/>
</dbReference>
<evidence type="ECO:0000256" key="3">
    <source>
        <dbReference type="ARBA" id="ARBA00022980"/>
    </source>
</evidence>
<reference evidence="5 6" key="1">
    <citation type="submission" date="2012-11" db="EMBL/GenBank/DDBJ databases">
        <authorList>
            <person name="Linke B."/>
        </authorList>
    </citation>
    <scope>NUCLEOTIDE SEQUENCE [LARGE SCALE GENOMIC DNA]</scope>
    <source>
        <strain evidence="6">CFBP 1232</strain>
    </source>
</reference>
<comment type="similarity">
    <text evidence="1">Belongs to the bacterial ribosomal protein bL31 family. Type B subfamily.</text>
</comment>
<dbReference type="GO" id="GO:0003735">
    <property type="term" value="F:structural constituent of ribosome"/>
    <property type="evidence" value="ECO:0007669"/>
    <property type="project" value="InterPro"/>
</dbReference>
<sequence length="93" mass="10578">MKPEIHPVYRKVVFHDTTADAYFVAGSTTTTERTVQLEGEAMPCMPLDASSASHVYYTGKQKNFAKESSAARFNQRLNRFPDAMKIRTILCRF</sequence>
<evidence type="ECO:0000256" key="4">
    <source>
        <dbReference type="ARBA" id="ARBA00023274"/>
    </source>
</evidence>
<dbReference type="SUPFAM" id="SSF143800">
    <property type="entry name" value="L28p-like"/>
    <property type="match status" value="1"/>
</dbReference>
<evidence type="ECO:0000256" key="1">
    <source>
        <dbReference type="ARBA" id="ARBA00008196"/>
    </source>
</evidence>
<protein>
    <submittedName>
        <fullName evidence="5">50S ribosomal protein L31 type B</fullName>
    </submittedName>
</protein>
<dbReference type="InterPro" id="IPR027493">
    <property type="entry name" value="Ribosomal_bL31_B"/>
</dbReference>
<dbReference type="PRINTS" id="PR01249">
    <property type="entry name" value="RIBOSOMALL31"/>
</dbReference>
<proteinExistence type="inferred from homology"/>
<dbReference type="GO" id="GO:1990904">
    <property type="term" value="C:ribonucleoprotein complex"/>
    <property type="evidence" value="ECO:0007669"/>
    <property type="project" value="UniProtKB-KW"/>
</dbReference>
<keyword evidence="4" id="KW-0687">Ribonucleoprotein</keyword>
<dbReference type="InterPro" id="IPR034704">
    <property type="entry name" value="Ribosomal_bL28/bL31-like_sf"/>
</dbReference>
<dbReference type="NCBIfam" id="NF002462">
    <property type="entry name" value="PRK01678.1"/>
    <property type="match status" value="1"/>
</dbReference>
<evidence type="ECO:0000256" key="2">
    <source>
        <dbReference type="ARBA" id="ARBA00011838"/>
    </source>
</evidence>
<dbReference type="Pfam" id="PF01197">
    <property type="entry name" value="Ribosomal_L31"/>
    <property type="match status" value="1"/>
</dbReference>
<comment type="caution">
    <text evidence="5">The sequence shown here is derived from an EMBL/GenBank/DDBJ whole genome shotgun (WGS) entry which is preliminary data.</text>
</comment>
<dbReference type="AlphaFoldDB" id="A0A831EJ67"/>
<organism evidence="5 6">
    <name type="scientific">Erwinia amylovora NBRC 12687 = CFBP 1232</name>
    <dbReference type="NCBI Taxonomy" id="1219359"/>
    <lineage>
        <taxon>Bacteria</taxon>
        <taxon>Pseudomonadati</taxon>
        <taxon>Pseudomonadota</taxon>
        <taxon>Gammaproteobacteria</taxon>
        <taxon>Enterobacterales</taxon>
        <taxon>Erwiniaceae</taxon>
        <taxon>Erwinia</taxon>
    </lineage>
</organism>
<evidence type="ECO:0000313" key="5">
    <source>
        <dbReference type="EMBL" id="CCO92987.1"/>
    </source>
</evidence>
<name>A0A831EJ67_ERWAM</name>
<dbReference type="GO" id="GO:0005840">
    <property type="term" value="C:ribosome"/>
    <property type="evidence" value="ECO:0007669"/>
    <property type="project" value="UniProtKB-KW"/>
</dbReference>
<comment type="subunit">
    <text evidence="2">Part of the 50S ribosomal subunit.</text>
</comment>